<dbReference type="SUPFAM" id="SSF52949">
    <property type="entry name" value="Macro domain-like"/>
    <property type="match status" value="1"/>
</dbReference>
<dbReference type="Gene3D" id="3.40.220.10">
    <property type="entry name" value="Leucine Aminopeptidase, subunit E, domain 1"/>
    <property type="match status" value="1"/>
</dbReference>
<protein>
    <submittedName>
        <fullName evidence="1">Uncharacterized protein</fullName>
    </submittedName>
</protein>
<dbReference type="Proteomes" id="UP001274896">
    <property type="component" value="Unassembled WGS sequence"/>
</dbReference>
<name>A0AAE0RH45_9TELE</name>
<reference evidence="1" key="1">
    <citation type="submission" date="2023-06" db="EMBL/GenBank/DDBJ databases">
        <title>Male Hemibagrus guttatus genome.</title>
        <authorList>
            <person name="Bian C."/>
        </authorList>
    </citation>
    <scope>NUCLEOTIDE SEQUENCE</scope>
    <source>
        <strain evidence="1">Male_cb2023</strain>
        <tissue evidence="1">Muscle</tissue>
    </source>
</reference>
<organism evidence="1 2">
    <name type="scientific">Hemibagrus guttatus</name>
    <dbReference type="NCBI Taxonomy" id="175788"/>
    <lineage>
        <taxon>Eukaryota</taxon>
        <taxon>Metazoa</taxon>
        <taxon>Chordata</taxon>
        <taxon>Craniata</taxon>
        <taxon>Vertebrata</taxon>
        <taxon>Euteleostomi</taxon>
        <taxon>Actinopterygii</taxon>
        <taxon>Neopterygii</taxon>
        <taxon>Teleostei</taxon>
        <taxon>Ostariophysi</taxon>
        <taxon>Siluriformes</taxon>
        <taxon>Bagridae</taxon>
        <taxon>Hemibagrus</taxon>
    </lineage>
</organism>
<dbReference type="EMBL" id="JAUCMX010000002">
    <property type="protein sequence ID" value="KAK3553958.1"/>
    <property type="molecule type" value="Genomic_DNA"/>
</dbReference>
<dbReference type="InterPro" id="IPR043472">
    <property type="entry name" value="Macro_dom-like"/>
</dbReference>
<sequence>MGGADRTVQSEYHFLIKRSQSEHARYARHNQGRLRTRTQASLYFDSFSSEEASRSGALSLSLAFPSTLAVSLGLPHSKPFNQKPLQHGTMSKKKKEWRAEKERLLSLGQEERRKEYGDNYVALDKIPTWRYHHSREPEEEEENPVSLCDKVSLYKGDITILEVDAIVNAGKPFGSVFYFNHSFQNLLFGSRQVMHLFVVFGCPLVP</sequence>
<gene>
    <name evidence="1" type="ORF">QTP70_017447</name>
</gene>
<feature type="non-terminal residue" evidence="1">
    <location>
        <position position="1"/>
    </location>
</feature>
<evidence type="ECO:0000313" key="2">
    <source>
        <dbReference type="Proteomes" id="UP001274896"/>
    </source>
</evidence>
<keyword evidence="2" id="KW-1185">Reference proteome</keyword>
<proteinExistence type="predicted"/>
<accession>A0AAE0RH45</accession>
<comment type="caution">
    <text evidence="1">The sequence shown here is derived from an EMBL/GenBank/DDBJ whole genome shotgun (WGS) entry which is preliminary data.</text>
</comment>
<evidence type="ECO:0000313" key="1">
    <source>
        <dbReference type="EMBL" id="KAK3553958.1"/>
    </source>
</evidence>
<dbReference type="AlphaFoldDB" id="A0AAE0RH45"/>